<dbReference type="PANTHER" id="PTHR43694">
    <property type="entry name" value="RIBONUCLEASE J"/>
    <property type="match status" value="1"/>
</dbReference>
<dbReference type="Pfam" id="PF12706">
    <property type="entry name" value="Lactamase_B_2"/>
    <property type="match status" value="1"/>
</dbReference>
<dbReference type="CDD" id="cd07732">
    <property type="entry name" value="metallo-hydrolase-like_MBL-fold"/>
    <property type="match status" value="1"/>
</dbReference>
<dbReference type="AlphaFoldDB" id="A0A562R276"/>
<proteinExistence type="predicted"/>
<dbReference type="EMBL" id="VLLC01000053">
    <property type="protein sequence ID" value="TWI63141.1"/>
    <property type="molecule type" value="Genomic_DNA"/>
</dbReference>
<dbReference type="SMART" id="SM00849">
    <property type="entry name" value="Lactamase_B"/>
    <property type="match status" value="1"/>
</dbReference>
<keyword evidence="1" id="KW-0378">Hydrolase</keyword>
<protein>
    <submittedName>
        <fullName evidence="4">Ribonuclease J</fullName>
    </submittedName>
</protein>
<comment type="caution">
    <text evidence="4">The sequence shown here is derived from an EMBL/GenBank/DDBJ whole genome shotgun (WGS) entry which is preliminary data.</text>
</comment>
<dbReference type="OrthoDB" id="9803916at2"/>
<evidence type="ECO:0000313" key="4">
    <source>
        <dbReference type="EMBL" id="TWI63141.1"/>
    </source>
</evidence>
<keyword evidence="5" id="KW-1185">Reference proteome</keyword>
<dbReference type="InterPro" id="IPR036866">
    <property type="entry name" value="RibonucZ/Hydroxyglut_hydro"/>
</dbReference>
<sequence>MKIKIHRGTGEIGGTCIEVFTETTHILLDFGMPLVNPDQTPFDSRSIRGLDAKTLIERGVLPDVPAVHGPSDTHLILSHAHKDHYGLLPWFHESCTTWLSPASMELIELTGIFTMDRCRVPNPRYFEPGVPFCIGDMEITPWPMDHSAFDSYGFLIRSGGKRLFYTGDFRKHGRKPETFRFLEEKGPKNVDCLLMEGTAIGWEGEFDTEKMIEDAFAAEFSDSPGPHLVYTSCQNTDRLVSIFNACRRAGKTLAIDFYPASVLKRLSRFSNLPVPSEANPEIKVFFPYGLCRMMTDQGLEREFMYPFAPFKIKREEMDEMAENLVMLVRPSFHKMLESFENLSGGTFIYSMWDGYKEDEKYQGFIQMLREKGMHEKDLHTCGHADRQALSDMVNLLNPASIIPIHTFEADTFVRVFEGRRVLRAVDGVAFSI</sequence>
<dbReference type="Gene3D" id="3.40.50.10710">
    <property type="entry name" value="Metallo-hydrolase/oxidoreductase"/>
    <property type="match status" value="1"/>
</dbReference>
<evidence type="ECO:0000259" key="3">
    <source>
        <dbReference type="SMART" id="SM00849"/>
    </source>
</evidence>
<evidence type="ECO:0000313" key="5">
    <source>
        <dbReference type="Proteomes" id="UP000318307"/>
    </source>
</evidence>
<dbReference type="RefSeq" id="WP_144686767.1">
    <property type="nucleotide sequence ID" value="NZ_VLLC01000053.1"/>
</dbReference>
<feature type="domain" description="Metallo-beta-lactamase" evidence="3">
    <location>
        <begin position="13"/>
        <end position="227"/>
    </location>
</feature>
<dbReference type="GO" id="GO:0003723">
    <property type="term" value="F:RNA binding"/>
    <property type="evidence" value="ECO:0007669"/>
    <property type="project" value="UniProtKB-KW"/>
</dbReference>
<evidence type="ECO:0000256" key="2">
    <source>
        <dbReference type="ARBA" id="ARBA00022884"/>
    </source>
</evidence>
<dbReference type="GO" id="GO:0004527">
    <property type="term" value="F:exonuclease activity"/>
    <property type="evidence" value="ECO:0007669"/>
    <property type="project" value="UniProtKB-KW"/>
</dbReference>
<dbReference type="Gene3D" id="3.60.15.10">
    <property type="entry name" value="Ribonuclease Z/Hydroxyacylglutathione hydrolase-like"/>
    <property type="match status" value="1"/>
</dbReference>
<reference evidence="4 5" key="1">
    <citation type="submission" date="2019-07" db="EMBL/GenBank/DDBJ databases">
        <title>Genome sequencing of 100 strains of the haloalkaliphilic chemolithoautotrophic sulfur-oxidizing bacterium Thioalkalivibrio.</title>
        <authorList>
            <person name="Muyzer G."/>
        </authorList>
    </citation>
    <scope>NUCLEOTIDE SEQUENCE [LARGE SCALE GENOMIC DNA]</scope>
    <source>
        <strain evidence="4 5">ASO4-4</strain>
    </source>
</reference>
<evidence type="ECO:0000256" key="1">
    <source>
        <dbReference type="ARBA" id="ARBA00022839"/>
    </source>
</evidence>
<organism evidence="4 5">
    <name type="scientific">Desulfobotulus alkaliphilus</name>
    <dbReference type="NCBI Taxonomy" id="622671"/>
    <lineage>
        <taxon>Bacteria</taxon>
        <taxon>Pseudomonadati</taxon>
        <taxon>Thermodesulfobacteriota</taxon>
        <taxon>Desulfobacteria</taxon>
        <taxon>Desulfobacterales</taxon>
        <taxon>Desulfobacteraceae</taxon>
        <taxon>Desulfobotulus</taxon>
    </lineage>
</organism>
<keyword evidence="1" id="KW-0269">Exonuclease</keyword>
<dbReference type="Proteomes" id="UP000318307">
    <property type="component" value="Unassembled WGS sequence"/>
</dbReference>
<name>A0A562R276_9BACT</name>
<dbReference type="PANTHER" id="PTHR43694:SF1">
    <property type="entry name" value="RIBONUCLEASE J"/>
    <property type="match status" value="1"/>
</dbReference>
<dbReference type="SUPFAM" id="SSF56281">
    <property type="entry name" value="Metallo-hydrolase/oxidoreductase"/>
    <property type="match status" value="1"/>
</dbReference>
<gene>
    <name evidence="4" type="ORF">LZ24_03305</name>
</gene>
<keyword evidence="1" id="KW-0540">Nuclease</keyword>
<dbReference type="InterPro" id="IPR001279">
    <property type="entry name" value="Metallo-B-lactamas"/>
</dbReference>
<accession>A0A562R276</accession>
<keyword evidence="2" id="KW-0694">RNA-binding</keyword>
<dbReference type="InterPro" id="IPR042173">
    <property type="entry name" value="RNase_J_2"/>
</dbReference>